<proteinExistence type="inferred from homology"/>
<evidence type="ECO:0000256" key="1">
    <source>
        <dbReference type="PROSITE-ProRule" id="PRU00285"/>
    </source>
</evidence>
<dbReference type="InterPro" id="IPR008978">
    <property type="entry name" value="HSP20-like_chaperone"/>
</dbReference>
<keyword evidence="5" id="KW-1185">Reference proteome</keyword>
<reference evidence="4 5" key="1">
    <citation type="submission" date="2020-05" db="EMBL/GenBank/DDBJ databases">
        <title>Mucilaginibacter mali sp. nov.</title>
        <authorList>
            <person name="Kim H.S."/>
            <person name="Lee K.C."/>
            <person name="Suh M.K."/>
            <person name="Kim J.-S."/>
            <person name="Han K.-I."/>
            <person name="Eom M.K."/>
            <person name="Shin Y.K."/>
            <person name="Lee J.-S."/>
        </authorList>
    </citation>
    <scope>NUCLEOTIDE SEQUENCE [LARGE SCALE GENOMIC DNA]</scope>
    <source>
        <strain evidence="4 5">G2-14</strain>
    </source>
</reference>
<gene>
    <name evidence="4" type="ORF">HQ865_05540</name>
</gene>
<dbReference type="KEGG" id="mmab:HQ865_05540"/>
<evidence type="ECO:0000256" key="2">
    <source>
        <dbReference type="RuleBase" id="RU003616"/>
    </source>
</evidence>
<dbReference type="EMBL" id="CP054139">
    <property type="protein sequence ID" value="QKJ29238.1"/>
    <property type="molecule type" value="Genomic_DNA"/>
</dbReference>
<protein>
    <submittedName>
        <fullName evidence="4">Hsp20/alpha crystallin family protein</fullName>
    </submittedName>
</protein>
<evidence type="ECO:0000313" key="5">
    <source>
        <dbReference type="Proteomes" id="UP000505355"/>
    </source>
</evidence>
<organism evidence="4 5">
    <name type="scientific">Mucilaginibacter mali</name>
    <dbReference type="NCBI Taxonomy" id="2740462"/>
    <lineage>
        <taxon>Bacteria</taxon>
        <taxon>Pseudomonadati</taxon>
        <taxon>Bacteroidota</taxon>
        <taxon>Sphingobacteriia</taxon>
        <taxon>Sphingobacteriales</taxon>
        <taxon>Sphingobacteriaceae</taxon>
        <taxon>Mucilaginibacter</taxon>
    </lineage>
</organism>
<name>A0A7D4U9P5_9SPHI</name>
<dbReference type="InterPro" id="IPR031107">
    <property type="entry name" value="Small_HSP"/>
</dbReference>
<evidence type="ECO:0000259" key="3">
    <source>
        <dbReference type="PROSITE" id="PS01031"/>
    </source>
</evidence>
<sequence>MTLVKFNNGHKPAVNPWFSDVFNAIANDSFINDKLQTKVPAVNIAETENEFHIELAAPGLKKEDFKISLDKDVLSVSVEKKSENTDETKKYSKREYSYKSFVRSFTLPDSVDYAKIDAEYTDGILKLTVAKKEEAKIQSREIAVK</sequence>
<dbReference type="AlphaFoldDB" id="A0A7D4U9P5"/>
<dbReference type="RefSeq" id="WP_173413933.1">
    <property type="nucleotide sequence ID" value="NZ_CP054139.1"/>
</dbReference>
<dbReference type="Gene3D" id="2.60.40.790">
    <property type="match status" value="1"/>
</dbReference>
<evidence type="ECO:0000313" key="4">
    <source>
        <dbReference type="EMBL" id="QKJ29238.1"/>
    </source>
</evidence>
<dbReference type="CDD" id="cd06464">
    <property type="entry name" value="ACD_sHsps-like"/>
    <property type="match status" value="1"/>
</dbReference>
<dbReference type="SUPFAM" id="SSF49764">
    <property type="entry name" value="HSP20-like chaperones"/>
    <property type="match status" value="1"/>
</dbReference>
<accession>A0A7D4U9P5</accession>
<dbReference type="InterPro" id="IPR002068">
    <property type="entry name" value="A-crystallin/Hsp20_dom"/>
</dbReference>
<feature type="domain" description="SHSP" evidence="3">
    <location>
        <begin position="33"/>
        <end position="145"/>
    </location>
</feature>
<dbReference type="PANTHER" id="PTHR11527">
    <property type="entry name" value="HEAT-SHOCK PROTEIN 20 FAMILY MEMBER"/>
    <property type="match status" value="1"/>
</dbReference>
<dbReference type="PROSITE" id="PS01031">
    <property type="entry name" value="SHSP"/>
    <property type="match status" value="1"/>
</dbReference>
<comment type="similarity">
    <text evidence="1 2">Belongs to the small heat shock protein (HSP20) family.</text>
</comment>
<dbReference type="Pfam" id="PF00011">
    <property type="entry name" value="HSP20"/>
    <property type="match status" value="1"/>
</dbReference>
<dbReference type="Proteomes" id="UP000505355">
    <property type="component" value="Chromosome"/>
</dbReference>